<evidence type="ECO:0000256" key="7">
    <source>
        <dbReference type="RuleBase" id="RU361270"/>
    </source>
</evidence>
<dbReference type="EC" id="3.5.2.17" evidence="7"/>
<dbReference type="CDD" id="cd05822">
    <property type="entry name" value="TLP_HIUase"/>
    <property type="match status" value="1"/>
</dbReference>
<protein>
    <recommendedName>
        <fullName evidence="7">5-hydroxyisourate hydrolase</fullName>
        <shortName evidence="7">HIU hydrolase</shortName>
        <shortName evidence="7">HIUHase</shortName>
        <ecNumber evidence="7">3.5.2.17</ecNumber>
    </recommendedName>
</protein>
<keyword evidence="5 7" id="KW-0659">Purine metabolism</keyword>
<evidence type="ECO:0000256" key="2">
    <source>
        <dbReference type="ARBA" id="ARBA00002704"/>
    </source>
</evidence>
<dbReference type="Pfam" id="PF00576">
    <property type="entry name" value="Transthyretin"/>
    <property type="match status" value="1"/>
</dbReference>
<sequence length="124" mass="13176">MGAKAEAAGGRLTTHVLDTASGRPAAGLSIELFRIEGGKRTALKTVVTNSDGRCDAPLLAGEEFRAGEYELVFAAGDYLRGQGVALSEPAFLDVVPIRFGMAEQTHYHVPLLISPYGYSTYRGS</sequence>
<dbReference type="EMBL" id="JBEPML010000024">
    <property type="protein sequence ID" value="MET3794437.1"/>
    <property type="molecule type" value="Genomic_DNA"/>
</dbReference>
<dbReference type="NCBIfam" id="TIGR02962">
    <property type="entry name" value="hdxy_isourate"/>
    <property type="match status" value="1"/>
</dbReference>
<dbReference type="InterPro" id="IPR036817">
    <property type="entry name" value="Transthyretin/HIU_hydrolase_sf"/>
</dbReference>
<dbReference type="PANTHER" id="PTHR10395:SF7">
    <property type="entry name" value="5-HYDROXYISOURATE HYDROLASE"/>
    <property type="match status" value="1"/>
</dbReference>
<name>A0ABV2N6L2_9HYPH</name>
<reference evidence="9 10" key="1">
    <citation type="submission" date="2024-06" db="EMBL/GenBank/DDBJ databases">
        <title>Genomic Encyclopedia of Type Strains, Phase IV (KMG-IV): sequencing the most valuable type-strain genomes for metagenomic binning, comparative biology and taxonomic classification.</title>
        <authorList>
            <person name="Goeker M."/>
        </authorList>
    </citation>
    <scope>NUCLEOTIDE SEQUENCE [LARGE SCALE GENOMIC DNA]</scope>
    <source>
        <strain evidence="9 10">DSM 27865</strain>
    </source>
</reference>
<comment type="caution">
    <text evidence="9">The sequence shown here is derived from an EMBL/GenBank/DDBJ whole genome shotgun (WGS) entry which is preliminary data.</text>
</comment>
<evidence type="ECO:0000313" key="10">
    <source>
        <dbReference type="Proteomes" id="UP001549076"/>
    </source>
</evidence>
<organism evidence="9 10">
    <name type="scientific">Aquamicrobium terrae</name>
    <dbReference type="NCBI Taxonomy" id="1324945"/>
    <lineage>
        <taxon>Bacteria</taxon>
        <taxon>Pseudomonadati</taxon>
        <taxon>Pseudomonadota</taxon>
        <taxon>Alphaproteobacteria</taxon>
        <taxon>Hyphomicrobiales</taxon>
        <taxon>Phyllobacteriaceae</taxon>
        <taxon>Aquamicrobium</taxon>
    </lineage>
</organism>
<keyword evidence="6 7" id="KW-0378">Hydrolase</keyword>
<evidence type="ECO:0000259" key="8">
    <source>
        <dbReference type="Pfam" id="PF00576"/>
    </source>
</evidence>
<keyword evidence="10" id="KW-1185">Reference proteome</keyword>
<dbReference type="InterPro" id="IPR023419">
    <property type="entry name" value="Transthyretin_CS"/>
</dbReference>
<dbReference type="Proteomes" id="UP001549076">
    <property type="component" value="Unassembled WGS sequence"/>
</dbReference>
<comment type="similarity">
    <text evidence="3 7">Belongs to the transthyretin family. 5-hydroxyisourate hydrolase subfamily.</text>
</comment>
<dbReference type="InterPro" id="IPR014306">
    <property type="entry name" value="Hydroxyisourate_hydrolase"/>
</dbReference>
<comment type="subunit">
    <text evidence="4 7">Homotetramer.</text>
</comment>
<evidence type="ECO:0000256" key="3">
    <source>
        <dbReference type="ARBA" id="ARBA00009850"/>
    </source>
</evidence>
<comment type="catalytic activity">
    <reaction evidence="1 7">
        <text>5-hydroxyisourate + H2O = 5-hydroxy-2-oxo-4-ureido-2,5-dihydro-1H-imidazole-5-carboxylate + H(+)</text>
        <dbReference type="Rhea" id="RHEA:23736"/>
        <dbReference type="ChEBI" id="CHEBI:15377"/>
        <dbReference type="ChEBI" id="CHEBI:15378"/>
        <dbReference type="ChEBI" id="CHEBI:18072"/>
        <dbReference type="ChEBI" id="CHEBI:58639"/>
        <dbReference type="EC" id="3.5.2.17"/>
    </reaction>
</comment>
<dbReference type="GO" id="GO:0033971">
    <property type="term" value="F:hydroxyisourate hydrolase activity"/>
    <property type="evidence" value="ECO:0007669"/>
    <property type="project" value="UniProtKB-EC"/>
</dbReference>
<feature type="domain" description="Transthyretin/hydroxyisourate hydrolase" evidence="8">
    <location>
        <begin position="12"/>
        <end position="123"/>
    </location>
</feature>
<evidence type="ECO:0000256" key="1">
    <source>
        <dbReference type="ARBA" id="ARBA00001043"/>
    </source>
</evidence>
<dbReference type="InterPro" id="IPR023416">
    <property type="entry name" value="Transthyretin/HIU_hydrolase_d"/>
</dbReference>
<evidence type="ECO:0000256" key="6">
    <source>
        <dbReference type="ARBA" id="ARBA00022801"/>
    </source>
</evidence>
<gene>
    <name evidence="9" type="ORF">ABID37_004677</name>
</gene>
<dbReference type="SUPFAM" id="SSF49472">
    <property type="entry name" value="Transthyretin (synonym: prealbumin)"/>
    <property type="match status" value="1"/>
</dbReference>
<dbReference type="Gene3D" id="2.60.40.180">
    <property type="entry name" value="Transthyretin/hydroxyisourate hydrolase domain"/>
    <property type="match status" value="1"/>
</dbReference>
<dbReference type="InterPro" id="IPR023418">
    <property type="entry name" value="Thyroxine_BS"/>
</dbReference>
<evidence type="ECO:0000256" key="4">
    <source>
        <dbReference type="ARBA" id="ARBA00011881"/>
    </source>
</evidence>
<dbReference type="RefSeq" id="WP_354199194.1">
    <property type="nucleotide sequence ID" value="NZ_JBEPML010000024.1"/>
</dbReference>
<evidence type="ECO:0000313" key="9">
    <source>
        <dbReference type="EMBL" id="MET3794437.1"/>
    </source>
</evidence>
<accession>A0ABV2N6L2</accession>
<evidence type="ECO:0000256" key="5">
    <source>
        <dbReference type="ARBA" id="ARBA00022631"/>
    </source>
</evidence>
<dbReference type="PANTHER" id="PTHR10395">
    <property type="entry name" value="URICASE AND TRANSTHYRETIN-RELATED"/>
    <property type="match status" value="1"/>
</dbReference>
<dbReference type="PROSITE" id="PS00769">
    <property type="entry name" value="TRANSTHYRETIN_2"/>
    <property type="match status" value="1"/>
</dbReference>
<dbReference type="PROSITE" id="PS00768">
    <property type="entry name" value="TRANSTHYRETIN_1"/>
    <property type="match status" value="1"/>
</dbReference>
<proteinExistence type="inferred from homology"/>
<comment type="function">
    <text evidence="2">Catalyzes the hydrolysis of 5-hydroxyisourate (HIU) to 2-oxo-4-hydroxy-4-carboxy-5-ureidoimidazoline (OHCU).</text>
</comment>